<keyword evidence="4" id="KW-1185">Reference proteome</keyword>
<feature type="domain" description="DUF1731" evidence="2">
    <location>
        <begin position="416"/>
        <end position="462"/>
    </location>
</feature>
<dbReference type="Pfam" id="PF10604">
    <property type="entry name" value="Polyketide_cyc2"/>
    <property type="match status" value="1"/>
</dbReference>
<dbReference type="EMBL" id="JAGIOF010000001">
    <property type="protein sequence ID" value="MBP2387463.1"/>
    <property type="molecule type" value="Genomic_DNA"/>
</dbReference>
<accession>A0ABS4XG58</accession>
<organism evidence="3 4">
    <name type="scientific">Paeniglutamicibacter kerguelensis</name>
    <dbReference type="NCBI Taxonomy" id="254788"/>
    <lineage>
        <taxon>Bacteria</taxon>
        <taxon>Bacillati</taxon>
        <taxon>Actinomycetota</taxon>
        <taxon>Actinomycetes</taxon>
        <taxon>Micrococcales</taxon>
        <taxon>Micrococcaceae</taxon>
        <taxon>Paeniglutamicibacter</taxon>
    </lineage>
</organism>
<name>A0ABS4XG58_9MICC</name>
<dbReference type="InterPro" id="IPR023393">
    <property type="entry name" value="START-like_dom_sf"/>
</dbReference>
<dbReference type="SUPFAM" id="SSF51735">
    <property type="entry name" value="NAD(P)-binding Rossmann-fold domains"/>
    <property type="match status" value="1"/>
</dbReference>
<dbReference type="Pfam" id="PF01370">
    <property type="entry name" value="Epimerase"/>
    <property type="match status" value="1"/>
</dbReference>
<comment type="caution">
    <text evidence="3">The sequence shown here is derived from an EMBL/GenBank/DDBJ whole genome shotgun (WGS) entry which is preliminary data.</text>
</comment>
<reference evidence="3 4" key="1">
    <citation type="submission" date="2021-03" db="EMBL/GenBank/DDBJ databases">
        <title>Sequencing the genomes of 1000 actinobacteria strains.</title>
        <authorList>
            <person name="Klenk H.-P."/>
        </authorList>
    </citation>
    <scope>NUCLEOTIDE SEQUENCE [LARGE SCALE GENOMIC DNA]</scope>
    <source>
        <strain evidence="3 4">DSM 15797</strain>
    </source>
</reference>
<dbReference type="Proteomes" id="UP001296993">
    <property type="component" value="Unassembled WGS sequence"/>
</dbReference>
<dbReference type="PANTHER" id="PTHR11092:SF0">
    <property type="entry name" value="EPIMERASE FAMILY PROTEIN SDR39U1"/>
    <property type="match status" value="1"/>
</dbReference>
<feature type="domain" description="NAD-dependent epimerase/dehydratase" evidence="1">
    <location>
        <begin position="155"/>
        <end position="291"/>
    </location>
</feature>
<evidence type="ECO:0000259" key="1">
    <source>
        <dbReference type="Pfam" id="PF01370"/>
    </source>
</evidence>
<dbReference type="Pfam" id="PF08338">
    <property type="entry name" value="DUF1731"/>
    <property type="match status" value="1"/>
</dbReference>
<proteinExistence type="predicted"/>
<dbReference type="InterPro" id="IPR019587">
    <property type="entry name" value="Polyketide_cyclase/dehydratase"/>
</dbReference>
<gene>
    <name evidence="3" type="ORF">JOF47_002974</name>
</gene>
<dbReference type="InterPro" id="IPR036291">
    <property type="entry name" value="NAD(P)-bd_dom_sf"/>
</dbReference>
<dbReference type="Gene3D" id="3.40.50.720">
    <property type="entry name" value="NAD(P)-binding Rossmann-like Domain"/>
    <property type="match status" value="1"/>
</dbReference>
<dbReference type="InterPro" id="IPR001509">
    <property type="entry name" value="Epimerase_deHydtase"/>
</dbReference>
<dbReference type="Gene3D" id="3.30.530.20">
    <property type="match status" value="1"/>
</dbReference>
<evidence type="ECO:0000313" key="4">
    <source>
        <dbReference type="Proteomes" id="UP001296993"/>
    </source>
</evidence>
<protein>
    <submittedName>
        <fullName evidence="3">Uncharacterized protein (TIGR01777 family)</fullName>
    </submittedName>
</protein>
<evidence type="ECO:0000259" key="2">
    <source>
        <dbReference type="Pfam" id="PF08338"/>
    </source>
</evidence>
<dbReference type="InterPro" id="IPR013549">
    <property type="entry name" value="DUF1731"/>
</dbReference>
<evidence type="ECO:0000313" key="3">
    <source>
        <dbReference type="EMBL" id="MBP2387463.1"/>
    </source>
</evidence>
<dbReference type="RefSeq" id="WP_209999735.1">
    <property type="nucleotide sequence ID" value="NZ_BAAAJY010000009.1"/>
</dbReference>
<sequence>MAWQRTQTQFFALPVSALWEVLKDPARVPEWNPAIARLDPRTQPATAGTEIDLVPTGDVIGPIHAKTAAPAVITRIDEGSSLTWRQPQPGGYLLVRWSLSEVSGGCELTQLVSVSGLASPLFAQTAAKPIAGNFAQNCARLYTLAGGTETRDLRVVIAGGHGFLGSRAAADLHCRGHQVTVLTRTVRKDSPYRQLPWDGKTQGPWAGALYAQGRPTAVLNLAGELVDLPPTPENIKRLRSSRVDSTRALVEASSALPRPLAAFLQSSTTAIFADAGEQRLTESSALPTGTRALPQMTGVARPWEEAVAGANAERVNILRTSLVFEQESPLVDRLSLLAQAGLGGPVAGGRQWVSWIHLADWLRIVRACLGLGEDPALPEGVINLAAPNPVRNTEMMSLLRARVAPGVLKKFGLPTPKPVLAAGAVLLHTDPALGTTGRYVTSEVLEAAGFEFEHPTFAGALRGIFG</sequence>
<dbReference type="SUPFAM" id="SSF55961">
    <property type="entry name" value="Bet v1-like"/>
    <property type="match status" value="1"/>
</dbReference>
<dbReference type="PANTHER" id="PTHR11092">
    <property type="entry name" value="SUGAR NUCLEOTIDE EPIMERASE RELATED"/>
    <property type="match status" value="1"/>
</dbReference>